<comment type="caution">
    <text evidence="1">The sequence shown here is derived from an EMBL/GenBank/DDBJ whole genome shotgun (WGS) entry which is preliminary data.</text>
</comment>
<keyword evidence="2" id="KW-1185">Reference proteome</keyword>
<protein>
    <submittedName>
        <fullName evidence="1">Uncharacterized protein</fullName>
    </submittedName>
</protein>
<sequence>METEFTSNPTQEKEIDVVLHEIRKELENAHKGLLHLQDKLGDSMARAALGEDNHTQIARIKRRIGEIEETIQQAPLVIRGLKRLKTDNRS</sequence>
<dbReference type="EMBL" id="ATHJ01000071">
    <property type="protein sequence ID" value="EPR41868.1"/>
    <property type="molecule type" value="Genomic_DNA"/>
</dbReference>
<gene>
    <name evidence="1" type="ORF">dsmv_1867</name>
</gene>
<evidence type="ECO:0000313" key="1">
    <source>
        <dbReference type="EMBL" id="EPR41868.1"/>
    </source>
</evidence>
<dbReference type="RefSeq" id="WP_020876249.1">
    <property type="nucleotide sequence ID" value="NZ_ATHJ01000071.1"/>
</dbReference>
<accession>S7VBM6</accession>
<dbReference type="Proteomes" id="UP000014977">
    <property type="component" value="Unassembled WGS sequence"/>
</dbReference>
<proteinExistence type="predicted"/>
<name>S7VBM6_DESML</name>
<organism evidence="1 2">
    <name type="scientific">Desulfococcus multivorans DSM 2059</name>
    <dbReference type="NCBI Taxonomy" id="1121405"/>
    <lineage>
        <taxon>Bacteria</taxon>
        <taxon>Pseudomonadati</taxon>
        <taxon>Thermodesulfobacteriota</taxon>
        <taxon>Desulfobacteria</taxon>
        <taxon>Desulfobacterales</taxon>
        <taxon>Desulfococcaceae</taxon>
        <taxon>Desulfococcus</taxon>
    </lineage>
</organism>
<dbReference type="AlphaFoldDB" id="S7VBM6"/>
<reference evidence="1 2" key="1">
    <citation type="journal article" date="2013" name="Genome Announc.">
        <title>Draft genome sequences for three mercury-methylating, sulfate-reducing bacteria.</title>
        <authorList>
            <person name="Brown S.D."/>
            <person name="Hurt R.A.Jr."/>
            <person name="Gilmour C.C."/>
            <person name="Elias D.A."/>
        </authorList>
    </citation>
    <scope>NUCLEOTIDE SEQUENCE [LARGE SCALE GENOMIC DNA]</scope>
    <source>
        <strain evidence="1 2">DSM 2059</strain>
    </source>
</reference>
<dbReference type="OrthoDB" id="9965463at2"/>
<evidence type="ECO:0000313" key="2">
    <source>
        <dbReference type="Proteomes" id="UP000014977"/>
    </source>
</evidence>